<dbReference type="Proteomes" id="UP001324427">
    <property type="component" value="Unassembled WGS sequence"/>
</dbReference>
<evidence type="ECO:0000313" key="2">
    <source>
        <dbReference type="EMBL" id="KAK4543314.1"/>
    </source>
</evidence>
<feature type="compositionally biased region" description="Basic and acidic residues" evidence="1">
    <location>
        <begin position="147"/>
        <end position="171"/>
    </location>
</feature>
<protein>
    <submittedName>
        <fullName evidence="2">Uncharacterized protein</fullName>
    </submittedName>
</protein>
<comment type="caution">
    <text evidence="2">The sequence shown here is derived from an EMBL/GenBank/DDBJ whole genome shotgun (WGS) entry which is preliminary data.</text>
</comment>
<reference evidence="2 3" key="1">
    <citation type="submission" date="2021-11" db="EMBL/GenBank/DDBJ databases">
        <title>Black yeast isolated from Biological Soil Crust.</title>
        <authorList>
            <person name="Kurbessoian T."/>
        </authorList>
    </citation>
    <scope>NUCLEOTIDE SEQUENCE [LARGE SCALE GENOMIC DNA]</scope>
    <source>
        <strain evidence="2 3">CCFEE 5522</strain>
    </source>
</reference>
<proteinExistence type="predicted"/>
<name>A0AAV9JE68_9PEZI</name>
<accession>A0AAV9JE68</accession>
<dbReference type="EMBL" id="JAVFHQ010000033">
    <property type="protein sequence ID" value="KAK4543314.1"/>
    <property type="molecule type" value="Genomic_DNA"/>
</dbReference>
<sequence>MPIAWQHAADKRLLVIVCTLQKPDWKAVEEQWARMFDQDVECGPIPTPRAMSEHIHKLRRSAMFPPKATAVSDKQVTSKKSSSASSKQQHKRSFPEQLEADEACDESRAEEQQHLGEAQPTTQTRPDQAAPIGSESESRHERPWKRTKQEAEIRESSADARDVAARGKGIAEDEEGEEMLPWQTDDFLT</sequence>
<feature type="region of interest" description="Disordered" evidence="1">
    <location>
        <begin position="60"/>
        <end position="189"/>
    </location>
</feature>
<gene>
    <name evidence="2" type="ORF">LTR36_005673</name>
</gene>
<organism evidence="2 3">
    <name type="scientific">Oleoguttula mirabilis</name>
    <dbReference type="NCBI Taxonomy" id="1507867"/>
    <lineage>
        <taxon>Eukaryota</taxon>
        <taxon>Fungi</taxon>
        <taxon>Dikarya</taxon>
        <taxon>Ascomycota</taxon>
        <taxon>Pezizomycotina</taxon>
        <taxon>Dothideomycetes</taxon>
        <taxon>Dothideomycetidae</taxon>
        <taxon>Mycosphaerellales</taxon>
        <taxon>Teratosphaeriaceae</taxon>
        <taxon>Oleoguttula</taxon>
    </lineage>
</organism>
<keyword evidence="3" id="KW-1185">Reference proteome</keyword>
<dbReference type="AlphaFoldDB" id="A0AAV9JE68"/>
<evidence type="ECO:0000313" key="3">
    <source>
        <dbReference type="Proteomes" id="UP001324427"/>
    </source>
</evidence>
<evidence type="ECO:0000256" key="1">
    <source>
        <dbReference type="SAM" id="MobiDB-lite"/>
    </source>
</evidence>
<feature type="compositionally biased region" description="Basic and acidic residues" evidence="1">
    <location>
        <begin position="105"/>
        <end position="114"/>
    </location>
</feature>
<feature type="compositionally biased region" description="Low complexity" evidence="1">
    <location>
        <begin position="74"/>
        <end position="87"/>
    </location>
</feature>